<evidence type="ECO:0000313" key="3">
    <source>
        <dbReference type="Proteomes" id="UP000008065"/>
    </source>
</evidence>
<dbReference type="HOGENOM" id="CLU_806742_0_0_1"/>
<dbReference type="KEGG" id="nte:NEUTE1DRAFT144335"/>
<dbReference type="Proteomes" id="UP000008065">
    <property type="component" value="Unassembled WGS sequence"/>
</dbReference>
<feature type="compositionally biased region" description="Basic and acidic residues" evidence="1">
    <location>
        <begin position="146"/>
        <end position="158"/>
    </location>
</feature>
<evidence type="ECO:0000313" key="2">
    <source>
        <dbReference type="EMBL" id="EGO61047.1"/>
    </source>
</evidence>
<dbReference type="OrthoDB" id="4589574at2759"/>
<sequence>MRTNREFRRRKRNEQDDKGTTEVTSREDTLPAENTLPAEKHISESAGDTSEPQSVEIVWPAFNHPATTSRPTKVFSLHNRVYCDCSKYFSTSLSPRNRDVFVEAQTGHVVFNGNDDDDDDDDDEPDDFYLWAVWLYVCSGCKHEFQDDHRCRPSRPESGRTASGSSESAARAGEYLYASHKPYGLPQPPVCKSLSNRIAEEEGEGEGDHTRYGGHEDERRRRNCCGNGGNLSSKVTGDPNAPLEAAAAYMFGYRLCCRLRGRGLHNHRGWLAPDLMLNFAADSFTQDKHYLIQLYGKILGIVRRPGAFSGVVPVPEVGMVNRVDDAARNTKSVRVISVG</sequence>
<protein>
    <submittedName>
        <fullName evidence="2">Uncharacterized protein</fullName>
    </submittedName>
</protein>
<dbReference type="AlphaFoldDB" id="F8MB28"/>
<dbReference type="EMBL" id="GL891302">
    <property type="protein sequence ID" value="EGO61047.1"/>
    <property type="molecule type" value="Genomic_DNA"/>
</dbReference>
<organism evidence="2 3">
    <name type="scientific">Neurospora tetrasperma (strain FGSC 2508 / ATCC MYA-4615 / P0657)</name>
    <dbReference type="NCBI Taxonomy" id="510951"/>
    <lineage>
        <taxon>Eukaryota</taxon>
        <taxon>Fungi</taxon>
        <taxon>Dikarya</taxon>
        <taxon>Ascomycota</taxon>
        <taxon>Pezizomycotina</taxon>
        <taxon>Sordariomycetes</taxon>
        <taxon>Sordariomycetidae</taxon>
        <taxon>Sordariales</taxon>
        <taxon>Sordariaceae</taxon>
        <taxon>Neurospora</taxon>
    </lineage>
</organism>
<dbReference type="GeneID" id="20826439"/>
<feature type="region of interest" description="Disordered" evidence="1">
    <location>
        <begin position="199"/>
        <end position="219"/>
    </location>
</feature>
<keyword evidence="3" id="KW-1185">Reference proteome</keyword>
<feature type="compositionally biased region" description="Basic and acidic residues" evidence="1">
    <location>
        <begin position="206"/>
        <end position="219"/>
    </location>
</feature>
<evidence type="ECO:0000256" key="1">
    <source>
        <dbReference type="SAM" id="MobiDB-lite"/>
    </source>
</evidence>
<name>F8MB28_NEUT8</name>
<feature type="region of interest" description="Disordered" evidence="1">
    <location>
        <begin position="146"/>
        <end position="167"/>
    </location>
</feature>
<dbReference type="VEuPathDB" id="FungiDB:NEUTE1DRAFT_144335"/>
<feature type="region of interest" description="Disordered" evidence="1">
    <location>
        <begin position="1"/>
        <end position="53"/>
    </location>
</feature>
<reference evidence="3" key="1">
    <citation type="journal article" date="2011" name="Genetics">
        <title>Massive changes in genome architecture accompany the transition to self-fertility in the filamentous fungus Neurospora tetrasperma.</title>
        <authorList>
            <person name="Ellison C.E."/>
            <person name="Stajich J.E."/>
            <person name="Jacobson D.J."/>
            <person name="Natvig D.O."/>
            <person name="Lapidus A."/>
            <person name="Foster B."/>
            <person name="Aerts A."/>
            <person name="Riley R."/>
            <person name="Lindquist E.A."/>
            <person name="Grigoriev I.V."/>
            <person name="Taylor J.W."/>
        </authorList>
    </citation>
    <scope>NUCLEOTIDE SEQUENCE [LARGE SCALE GENOMIC DNA]</scope>
    <source>
        <strain evidence="3">FGSC 2508 / P0657</strain>
    </source>
</reference>
<gene>
    <name evidence="2" type="ORF">NEUTE1DRAFT_144335</name>
</gene>
<accession>F8MB28</accession>
<dbReference type="RefSeq" id="XP_009848191.1">
    <property type="nucleotide sequence ID" value="XM_009849889.1"/>
</dbReference>
<proteinExistence type="predicted"/>
<feature type="compositionally biased region" description="Basic and acidic residues" evidence="1">
    <location>
        <begin position="13"/>
        <end position="29"/>
    </location>
</feature>